<reference evidence="5" key="1">
    <citation type="submission" date="2021-02" db="EMBL/GenBank/DDBJ databases">
        <title>Infant gut strain persistence is associated with maternal origin, phylogeny, and functional potential including surface adhesion and iron acquisition.</title>
        <authorList>
            <person name="Lou Y.C."/>
        </authorList>
    </citation>
    <scope>NUCLEOTIDE SEQUENCE</scope>
    <source>
        <strain evidence="5">L2_039_000G1_dasL2_039_000G1_concoct_11</strain>
    </source>
</reference>
<evidence type="ECO:0000259" key="4">
    <source>
        <dbReference type="PROSITE" id="PS50949"/>
    </source>
</evidence>
<accession>A0A943UY98</accession>
<name>A0A943UY98_9ACTN</name>
<evidence type="ECO:0000256" key="2">
    <source>
        <dbReference type="ARBA" id="ARBA00023125"/>
    </source>
</evidence>
<dbReference type="PANTHER" id="PTHR38445:SF12">
    <property type="entry name" value="GNTR-FAMILY TRANSCRIPTIONAL REGULATOR"/>
    <property type="match status" value="1"/>
</dbReference>
<keyword evidence="3" id="KW-0804">Transcription</keyword>
<protein>
    <submittedName>
        <fullName evidence="5">GntR family transcriptional regulator</fullName>
    </submittedName>
</protein>
<evidence type="ECO:0000256" key="1">
    <source>
        <dbReference type="ARBA" id="ARBA00023015"/>
    </source>
</evidence>
<dbReference type="GO" id="GO:0003700">
    <property type="term" value="F:DNA-binding transcription factor activity"/>
    <property type="evidence" value="ECO:0007669"/>
    <property type="project" value="InterPro"/>
</dbReference>
<dbReference type="SMART" id="SM00345">
    <property type="entry name" value="HTH_GNTR"/>
    <property type="match status" value="1"/>
</dbReference>
<dbReference type="EMBL" id="JAGZSV010000124">
    <property type="protein sequence ID" value="MBS6941157.1"/>
    <property type="molecule type" value="Genomic_DNA"/>
</dbReference>
<dbReference type="InterPro" id="IPR036388">
    <property type="entry name" value="WH-like_DNA-bd_sf"/>
</dbReference>
<evidence type="ECO:0000313" key="6">
    <source>
        <dbReference type="Proteomes" id="UP000727506"/>
    </source>
</evidence>
<dbReference type="AlphaFoldDB" id="A0A943UY98"/>
<dbReference type="Pfam" id="PF00392">
    <property type="entry name" value="GntR"/>
    <property type="match status" value="1"/>
</dbReference>
<dbReference type="GO" id="GO:0003677">
    <property type="term" value="F:DNA binding"/>
    <property type="evidence" value="ECO:0007669"/>
    <property type="project" value="UniProtKB-KW"/>
</dbReference>
<dbReference type="PROSITE" id="PS50949">
    <property type="entry name" value="HTH_GNTR"/>
    <property type="match status" value="1"/>
</dbReference>
<dbReference type="InterPro" id="IPR036390">
    <property type="entry name" value="WH_DNA-bd_sf"/>
</dbReference>
<sequence>MIIRIDQSSETPLYLQIRDQLVAAIARKELLPGDGLPSVRRLASDLGINLHTVNKAYAVLRDEGYLIIRGRSGAYVADAEGAASQQQREEAGASLVCELQKLALEHRARGGAQETFVAFARQAAQSVYADPGIAGPKRTVGVLGVNGDGNAIGATGAAASAMRRAKEA</sequence>
<feature type="domain" description="HTH gntR-type" evidence="4">
    <location>
        <begin position="11"/>
        <end position="79"/>
    </location>
</feature>
<organism evidence="5 6">
    <name type="scientific">Slackia piriformis</name>
    <dbReference type="NCBI Taxonomy" id="626934"/>
    <lineage>
        <taxon>Bacteria</taxon>
        <taxon>Bacillati</taxon>
        <taxon>Actinomycetota</taxon>
        <taxon>Coriobacteriia</taxon>
        <taxon>Eggerthellales</taxon>
        <taxon>Eggerthellaceae</taxon>
        <taxon>Slackia</taxon>
    </lineage>
</organism>
<keyword evidence="2" id="KW-0238">DNA-binding</keyword>
<evidence type="ECO:0000256" key="3">
    <source>
        <dbReference type="ARBA" id="ARBA00023163"/>
    </source>
</evidence>
<proteinExistence type="predicted"/>
<comment type="caution">
    <text evidence="5">The sequence shown here is derived from an EMBL/GenBank/DDBJ whole genome shotgun (WGS) entry which is preliminary data.</text>
</comment>
<dbReference type="CDD" id="cd07377">
    <property type="entry name" value="WHTH_GntR"/>
    <property type="match status" value="1"/>
</dbReference>
<dbReference type="Proteomes" id="UP000727506">
    <property type="component" value="Unassembled WGS sequence"/>
</dbReference>
<gene>
    <name evidence="5" type="ORF">KH142_06745</name>
</gene>
<dbReference type="Gene3D" id="1.10.10.10">
    <property type="entry name" value="Winged helix-like DNA-binding domain superfamily/Winged helix DNA-binding domain"/>
    <property type="match status" value="1"/>
</dbReference>
<dbReference type="SUPFAM" id="SSF46785">
    <property type="entry name" value="Winged helix' DNA-binding domain"/>
    <property type="match status" value="1"/>
</dbReference>
<evidence type="ECO:0000313" key="5">
    <source>
        <dbReference type="EMBL" id="MBS6941157.1"/>
    </source>
</evidence>
<dbReference type="PANTHER" id="PTHR38445">
    <property type="entry name" value="HTH-TYPE TRANSCRIPTIONAL REPRESSOR YTRA"/>
    <property type="match status" value="1"/>
</dbReference>
<dbReference type="InterPro" id="IPR000524">
    <property type="entry name" value="Tscrpt_reg_HTH_GntR"/>
</dbReference>
<keyword evidence="1" id="KW-0805">Transcription regulation</keyword>